<dbReference type="AlphaFoldDB" id="A0A2R3Z9I1"/>
<gene>
    <name evidence="1" type="ORF">C7S20_17470</name>
</gene>
<name>A0A2R3Z9I1_9FLAO</name>
<keyword evidence="2" id="KW-1185">Reference proteome</keyword>
<accession>A0A2R3Z9I1</accession>
<evidence type="ECO:0000313" key="2">
    <source>
        <dbReference type="Proteomes" id="UP000241507"/>
    </source>
</evidence>
<proteinExistence type="predicted"/>
<sequence>MGVMYGYNKLDLIDAFGTDSNTLILGDSHLQKALDPKYFYKARNISQTSEPYVITFLKLKRFFNRHPKVDTVLLGFSYNNLSSYNDYKLSNSRWSHEMFKRYYSLIKYPELSKMVPVDYHGLIKTKFKELCLFPHFKENWEGDYTNFEYSNVKNAERQIRIHFFHNKKQADISKVSLKYLDSIVNFTIKNRIKLFLVSTPLHPSYLKRVPKEFKNAFLKEKSKLAKRGIITLDYSQMQYDDSLFLDSHHLNEYGSSRFSLQLSNDLKNLQ</sequence>
<evidence type="ECO:0000313" key="1">
    <source>
        <dbReference type="EMBL" id="AVR46907.1"/>
    </source>
</evidence>
<reference evidence="2" key="1">
    <citation type="submission" date="2018-03" db="EMBL/GenBank/DDBJ databases">
        <title>Gramella fulva sp. nov., isolated from a dry surface of tidal flat.</title>
        <authorList>
            <person name="Hwang S.H."/>
            <person name="Hwang W.M."/>
            <person name="Kang K."/>
            <person name="Ahn T.-Y."/>
        </authorList>
    </citation>
    <scope>NUCLEOTIDE SEQUENCE [LARGE SCALE GENOMIC DNA]</scope>
    <source>
        <strain evidence="2">SH35</strain>
    </source>
</reference>
<protein>
    <recommendedName>
        <fullName evidence="3">DUF1574 domain-containing protein</fullName>
    </recommendedName>
</protein>
<dbReference type="EMBL" id="CP028136">
    <property type="protein sequence ID" value="AVR46907.1"/>
    <property type="molecule type" value="Genomic_DNA"/>
</dbReference>
<dbReference type="KEGG" id="grs:C7S20_17470"/>
<evidence type="ECO:0008006" key="3">
    <source>
        <dbReference type="Google" id="ProtNLM"/>
    </source>
</evidence>
<organism evidence="1 2">
    <name type="scientific">Christiangramia fulva</name>
    <dbReference type="NCBI Taxonomy" id="2126553"/>
    <lineage>
        <taxon>Bacteria</taxon>
        <taxon>Pseudomonadati</taxon>
        <taxon>Bacteroidota</taxon>
        <taxon>Flavobacteriia</taxon>
        <taxon>Flavobacteriales</taxon>
        <taxon>Flavobacteriaceae</taxon>
        <taxon>Christiangramia</taxon>
    </lineage>
</organism>
<dbReference type="Proteomes" id="UP000241507">
    <property type="component" value="Chromosome"/>
</dbReference>